<evidence type="ECO:0000313" key="8">
    <source>
        <dbReference type="Proteomes" id="UP000002754"/>
    </source>
</evidence>
<dbReference type="STRING" id="1218173.BALCAV_0203135"/>
<dbReference type="InterPro" id="IPR009057">
    <property type="entry name" value="Homeodomain-like_sf"/>
</dbReference>
<dbReference type="GO" id="GO:0043565">
    <property type="term" value="F:sequence-specific DNA binding"/>
    <property type="evidence" value="ECO:0007669"/>
    <property type="project" value="InterPro"/>
</dbReference>
<dbReference type="GO" id="GO:0003700">
    <property type="term" value="F:DNA-binding transcription factor activity"/>
    <property type="evidence" value="ECO:0007669"/>
    <property type="project" value="InterPro"/>
</dbReference>
<evidence type="ECO:0000313" key="7">
    <source>
        <dbReference type="EMBL" id="THG89642.1"/>
    </source>
</evidence>
<accession>A0A094WLJ9</accession>
<dbReference type="AlphaFoldDB" id="A0A094WLJ9"/>
<proteinExistence type="predicted"/>
<evidence type="ECO:0000256" key="1">
    <source>
        <dbReference type="ARBA" id="ARBA00023015"/>
    </source>
</evidence>
<gene>
    <name evidence="7" type="ORF">AJ85_15900</name>
    <name evidence="6" type="ORF">BALCAV_0203135</name>
</gene>
<dbReference type="Proteomes" id="UP000002754">
    <property type="component" value="Unassembled WGS sequence"/>
</dbReference>
<name>A0A094WLJ9_ALKAL</name>
<reference evidence="6 8" key="1">
    <citation type="journal article" date="2014" name="Genome Announc.">
        <title>Draft Genome Sequence of Bacillus alcalophilus AV1934, a Classic Alkaliphile Isolated from Human Feces in 1934.</title>
        <authorList>
            <person name="Attie O."/>
            <person name="Jayaprakash A."/>
            <person name="Shah H."/>
            <person name="Paulsen I.T."/>
            <person name="Morino M."/>
            <person name="Takahashi Y."/>
            <person name="Narumi I."/>
            <person name="Sachidanandam R."/>
            <person name="Satoh K."/>
            <person name="Ito M."/>
            <person name="Krulwich T.A."/>
        </authorList>
    </citation>
    <scope>NUCLEOTIDE SEQUENCE [LARGE SCALE GENOMIC DNA]</scope>
    <source>
        <strain evidence="6 8">AV1934</strain>
    </source>
</reference>
<comment type="caution">
    <text evidence="6">The sequence shown here is derived from an EMBL/GenBank/DDBJ whole genome shotgun (WGS) entry which is preliminary data.</text>
</comment>
<dbReference type="SMART" id="SM00342">
    <property type="entry name" value="HTH_ARAC"/>
    <property type="match status" value="1"/>
</dbReference>
<evidence type="ECO:0000256" key="3">
    <source>
        <dbReference type="ARBA" id="ARBA00023163"/>
    </source>
</evidence>
<keyword evidence="1" id="KW-0805">Transcription regulation</keyword>
<dbReference type="Proteomes" id="UP000297014">
    <property type="component" value="Unassembled WGS sequence"/>
</dbReference>
<keyword evidence="4" id="KW-1133">Transmembrane helix</keyword>
<evidence type="ECO:0000256" key="2">
    <source>
        <dbReference type="ARBA" id="ARBA00023125"/>
    </source>
</evidence>
<dbReference type="Gene3D" id="1.10.10.60">
    <property type="entry name" value="Homeodomain-like"/>
    <property type="match status" value="2"/>
</dbReference>
<dbReference type="OrthoDB" id="2237754at2"/>
<keyword evidence="2" id="KW-0238">DNA-binding</keyword>
<dbReference type="RefSeq" id="WP_003324017.1">
    <property type="nucleotide sequence ID" value="NZ_ALPT02000007.1"/>
</dbReference>
<feature type="domain" description="HTH araC/xylS-type" evidence="5">
    <location>
        <begin position="643"/>
        <end position="742"/>
    </location>
</feature>
<keyword evidence="4" id="KW-0812">Transmembrane</keyword>
<keyword evidence="3" id="KW-0804">Transcription</keyword>
<dbReference type="SUPFAM" id="SSF46689">
    <property type="entry name" value="Homeodomain-like"/>
    <property type="match status" value="1"/>
</dbReference>
<evidence type="ECO:0000313" key="6">
    <source>
        <dbReference type="EMBL" id="KGA98634.1"/>
    </source>
</evidence>
<reference evidence="7 9" key="2">
    <citation type="submission" date="2014-01" db="EMBL/GenBank/DDBJ databases">
        <title>Draft genome sequencing of Bacillus alcalophilus CGMCC 1.3604.</title>
        <authorList>
            <person name="Yang J."/>
            <person name="Diao L."/>
            <person name="Yang S."/>
        </authorList>
    </citation>
    <scope>NUCLEOTIDE SEQUENCE [LARGE SCALE GENOMIC DNA]</scope>
    <source>
        <strain evidence="7 9">CGMCC 1.3604</strain>
    </source>
</reference>
<feature type="transmembrane region" description="Helical" evidence="4">
    <location>
        <begin position="303"/>
        <end position="323"/>
    </location>
</feature>
<dbReference type="PANTHER" id="PTHR43280:SF28">
    <property type="entry name" value="HTH-TYPE TRANSCRIPTIONAL ACTIVATOR RHAS"/>
    <property type="match status" value="1"/>
</dbReference>
<keyword evidence="4" id="KW-0472">Membrane</keyword>
<evidence type="ECO:0000256" key="4">
    <source>
        <dbReference type="SAM" id="Phobius"/>
    </source>
</evidence>
<dbReference type="PANTHER" id="PTHR43280">
    <property type="entry name" value="ARAC-FAMILY TRANSCRIPTIONAL REGULATOR"/>
    <property type="match status" value="1"/>
</dbReference>
<sequence>MELWKRYKNQKGLLKYLVSYIVVFLLPILFLLFYFYPQTSTIIQETAIDNSNAMLSQTVSNIDRQMEIFWNYPDAIHKNNHLNSQLFSEANSFNTYHIMQEMEKMFGYNSFAEKTLLYSKESGMFYSFPGSYSKEEFSERQSTYYYSDWDKEEMLRELNEINEIVIRPAEQVNVGGRFNSSYDAVTIMMPVPYQNLYSYAVLMLVIPEQKFFLNQKGKEDIQPDFFVFGKNDDLLAMSNSEIEFTENDFIKILADTNHLIERVTISGEHYLVNFQESRLYGLKFISLTPLESILYKINQLKTVTFLLVLLILTVEAILIFLFMRTNYAPIRKLRQKALASVQSMPSKELNEFEIVSYAFDSLHKENLELVSKVMLNKNISKEYFLIQCLNGTLPKDDEMIQQALDHNIQLRKKVCCVTFYAEDRNIISLLALLKSMMDLNSELDHTFSYMVKGMRHEDFILILSFDEEERIKPYHYKLHEVEENIRVGIGTIEEVELLNNSYIHSLAALESAILNKDLKVVGYDHIDVKSSNVLSQLFDIIQVIELSITRRDEDQFKAQLNKLIDLMSTKVSSIFILKVIFINTYNVLAKELNKFGVKEEYCYAMSEKELNVEPLEEKLRKMGQKLSSELQKSDPIKGSVDIKEVLHYLDQYYMEASISMQRLADEFNLSYSNFSHFFKKKTGENFAAYLERLRINKAKQLLVEGKDPIKLVAEQVGYINANSFTRSFKKLENMAPGEYRKAQK</sequence>
<organism evidence="6 8">
    <name type="scientific">Alkalihalobacillus alcalophilus ATCC 27647 = CGMCC 1.3604</name>
    <dbReference type="NCBI Taxonomy" id="1218173"/>
    <lineage>
        <taxon>Bacteria</taxon>
        <taxon>Bacillati</taxon>
        <taxon>Bacillota</taxon>
        <taxon>Bacilli</taxon>
        <taxon>Bacillales</taxon>
        <taxon>Bacillaceae</taxon>
        <taxon>Alkalihalobacillus</taxon>
    </lineage>
</organism>
<protein>
    <recommendedName>
        <fullName evidence="5">HTH araC/xylS-type domain-containing protein</fullName>
    </recommendedName>
</protein>
<dbReference type="PROSITE" id="PS01124">
    <property type="entry name" value="HTH_ARAC_FAMILY_2"/>
    <property type="match status" value="1"/>
</dbReference>
<dbReference type="EMBL" id="JALP01000206">
    <property type="protein sequence ID" value="THG89642.1"/>
    <property type="molecule type" value="Genomic_DNA"/>
</dbReference>
<evidence type="ECO:0000313" key="9">
    <source>
        <dbReference type="Proteomes" id="UP000297014"/>
    </source>
</evidence>
<dbReference type="EMBL" id="ALPT02000007">
    <property type="protein sequence ID" value="KGA98634.1"/>
    <property type="molecule type" value="Genomic_DNA"/>
</dbReference>
<dbReference type="Pfam" id="PF12833">
    <property type="entry name" value="HTH_18"/>
    <property type="match status" value="1"/>
</dbReference>
<dbReference type="InterPro" id="IPR018060">
    <property type="entry name" value="HTH_AraC"/>
</dbReference>
<dbReference type="eggNOG" id="COG2207">
    <property type="taxonomic scope" value="Bacteria"/>
</dbReference>
<keyword evidence="8" id="KW-1185">Reference proteome</keyword>
<feature type="transmembrane region" description="Helical" evidence="4">
    <location>
        <begin position="12"/>
        <end position="36"/>
    </location>
</feature>
<evidence type="ECO:0000259" key="5">
    <source>
        <dbReference type="PROSITE" id="PS01124"/>
    </source>
</evidence>